<keyword evidence="5 9" id="KW-0547">Nucleotide-binding</keyword>
<gene>
    <name evidence="13" type="ORF">CJ204_10120</name>
</gene>
<dbReference type="RefSeq" id="WP_102213977.1">
    <property type="nucleotide sequence ID" value="NZ_PNHF01000024.1"/>
</dbReference>
<evidence type="ECO:0000256" key="7">
    <source>
        <dbReference type="ARBA" id="ARBA00022989"/>
    </source>
</evidence>
<dbReference type="InterPro" id="IPR023836">
    <property type="entry name" value="EccCa-like_Actinobacteria"/>
</dbReference>
<feature type="compositionally biased region" description="Low complexity" evidence="10">
    <location>
        <begin position="1292"/>
        <end position="1301"/>
    </location>
</feature>
<feature type="region of interest" description="Disordered" evidence="10">
    <location>
        <begin position="1"/>
        <end position="58"/>
    </location>
</feature>
<dbReference type="SMART" id="SM00382">
    <property type="entry name" value="AAA"/>
    <property type="match status" value="3"/>
</dbReference>
<feature type="compositionally biased region" description="Polar residues" evidence="10">
    <location>
        <begin position="748"/>
        <end position="757"/>
    </location>
</feature>
<evidence type="ECO:0000259" key="12">
    <source>
        <dbReference type="PROSITE" id="PS50901"/>
    </source>
</evidence>
<comment type="caution">
    <text evidence="13">The sequence shown here is derived from an EMBL/GenBank/DDBJ whole genome shotgun (WGS) entry which is preliminary data.</text>
</comment>
<sequence length="1313" mass="136136">MTDRAVETAAGGETGTAGGSADGSTIGASGPGRLPRIPGPRPRAGDIRPDAPPEAPEPKRVPLMRALLPVVMLVAVVGMVAVMVVSGSARNPITFMFPLLMVVSTLGMMAGGAGGATDVGPARRDYQRHLASVRRAVADAVGMQRASVVHVHPDPRDAWTFAGTRRLWERGPGDDDFGAARIGTGPHQPATPVTPPAVAAPEKLDPVSAVALRHVVRSARTVPDLPVAVDLRAFPVVSVGGDAEAARGLVRAIVAQVAASHHPEDVAVAVAGVGPEWEWVKWLPHNARPARPDGPGPGPGPGLLRAATVPELAGMLDGVEAELVIVIADARDLDRAPEHLDLLLGVQRAEGGATSVLAVPADAGGETAAAAAATGLALSVVDGRVRASTAAGEEDIAAADALGAAAAEAFGRRLAGQFVARTRVDAGPLRDPVLAELGLAPPPGTLRFRERLGADRLRIPIGVAEGGEVLHLDLKESAEGGVGPHGLCIGATGSGKSELLKSIVLALAATHGPDQLNLVLVDFKGGATFLGVEGLPHVSAVITNLADELILVDRMQDAIRGEMTRRQELLRQSGNFPGVAEYEAARRAGRTDLEPLPALVIVVDEFSELLGHRPEFAELFVAVGRLGRSLHMHLLLASQRLEEGRLRGLDSHLSYRIGLKTFSAAESRSVLGVPDAHHLPATPGAGFLKTDAGAPVRFHSAYVSGPVPEHAGLPASARGRAPGERVLEFAAMGRPAVGDGSPLGDAPETTSPRTPSQSILGATVDAMAGHAHAAHRVWLPPLPARTALADAADSSLAPLTASVGLVDRPLEQQQDPFLVDLSGTGGHAAIVGAPRSGKSTAVRTMVASLALTTPARRLHVHVIDYGAGGLADLAALPHVASVTHRGDADKLNRVVSAVAGEVAAREERHRRRGWHTIADARAGGEPDVLLLVDGWPALRQEQQALGDRVQGILSDGLAVGVHVALTAHRWTELRPAVRDLIGTRIELRQADAIDSVVDRKAAKLVPDSPGRGLSPDGCGALIADSGPADIAEVAHACLARGDERVPQLKLLPERVGWAAVSGAVAAGSVAVGLDEEALAPVRFAPDRDRHLLVFGAAGSGRTTALRTVVEGMLRTRPTCKFLVVDYRRGLLGAVPEDRLAGYAGSPAVAEPMVAELAAALRGRLPGADVTPERLRNRDWWEGPDIAVVVDDYDLVSGSRGSPLTPLGEFIPHAADIGLHVVLARRTGAATRALHDPVLGAVKDQGATGLVLDGSREDGPILGVALGQRSPGRGTWVEHGRAPRVMQVALPPETETATATATEQEKEGDRDAIG</sequence>
<feature type="compositionally biased region" description="Basic and acidic residues" evidence="10">
    <location>
        <begin position="43"/>
        <end position="58"/>
    </location>
</feature>
<feature type="binding site" evidence="9">
    <location>
        <begin position="490"/>
        <end position="497"/>
    </location>
    <ligand>
        <name>ATP</name>
        <dbReference type="ChEBI" id="CHEBI:30616"/>
    </ligand>
</feature>
<dbReference type="Gene3D" id="3.40.50.300">
    <property type="entry name" value="P-loop containing nucleotide triphosphate hydrolases"/>
    <property type="match status" value="4"/>
</dbReference>
<feature type="compositionally biased region" description="Basic and acidic residues" evidence="10">
    <location>
        <begin position="1302"/>
        <end position="1313"/>
    </location>
</feature>
<feature type="domain" description="FtsK" evidence="12">
    <location>
        <begin position="814"/>
        <end position="996"/>
    </location>
</feature>
<evidence type="ECO:0000256" key="5">
    <source>
        <dbReference type="ARBA" id="ARBA00022741"/>
    </source>
</evidence>
<feature type="region of interest" description="Disordered" evidence="10">
    <location>
        <begin position="1290"/>
        <end position="1313"/>
    </location>
</feature>
<feature type="transmembrane region" description="Helical" evidence="11">
    <location>
        <begin position="66"/>
        <end position="85"/>
    </location>
</feature>
<feature type="binding site" evidence="9">
    <location>
        <begin position="832"/>
        <end position="839"/>
    </location>
    <ligand>
        <name>ATP</name>
        <dbReference type="ChEBI" id="CHEBI:30616"/>
    </ligand>
</feature>
<feature type="domain" description="FtsK" evidence="12">
    <location>
        <begin position="467"/>
        <end position="668"/>
    </location>
</feature>
<keyword evidence="3 11" id="KW-0812">Transmembrane</keyword>
<feature type="compositionally biased region" description="Gly residues" evidence="10">
    <location>
        <begin position="12"/>
        <end position="21"/>
    </location>
</feature>
<protein>
    <submittedName>
        <fullName evidence="13">Type VII secretion protein EccC</fullName>
    </submittedName>
</protein>
<dbReference type="GO" id="GO:0005886">
    <property type="term" value="C:plasma membrane"/>
    <property type="evidence" value="ECO:0007669"/>
    <property type="project" value="UniProtKB-SubCell"/>
</dbReference>
<dbReference type="SUPFAM" id="SSF52540">
    <property type="entry name" value="P-loop containing nucleoside triphosphate hydrolases"/>
    <property type="match status" value="3"/>
</dbReference>
<organism evidence="13 14">
    <name type="scientific">Corynebacterium xerosis</name>
    <dbReference type="NCBI Taxonomy" id="1725"/>
    <lineage>
        <taxon>Bacteria</taxon>
        <taxon>Bacillati</taxon>
        <taxon>Actinomycetota</taxon>
        <taxon>Actinomycetes</taxon>
        <taxon>Mycobacteriales</taxon>
        <taxon>Corynebacteriaceae</taxon>
        <taxon>Corynebacterium</taxon>
    </lineage>
</organism>
<name>A0A2N6SX71_9CORY</name>
<dbReference type="PANTHER" id="PTHR22683">
    <property type="entry name" value="SPORULATION PROTEIN RELATED"/>
    <property type="match status" value="1"/>
</dbReference>
<evidence type="ECO:0000256" key="4">
    <source>
        <dbReference type="ARBA" id="ARBA00022737"/>
    </source>
</evidence>
<evidence type="ECO:0000256" key="2">
    <source>
        <dbReference type="ARBA" id="ARBA00022475"/>
    </source>
</evidence>
<evidence type="ECO:0000313" key="14">
    <source>
        <dbReference type="Proteomes" id="UP000235363"/>
    </source>
</evidence>
<dbReference type="InterPro" id="IPR027417">
    <property type="entry name" value="P-loop_NTPase"/>
</dbReference>
<keyword evidence="6 9" id="KW-0067">ATP-binding</keyword>
<evidence type="ECO:0000313" key="13">
    <source>
        <dbReference type="EMBL" id="PMC61649.1"/>
    </source>
</evidence>
<dbReference type="Proteomes" id="UP000235363">
    <property type="component" value="Unassembled WGS sequence"/>
</dbReference>
<dbReference type="Pfam" id="PF01580">
    <property type="entry name" value="FtsK_SpoIIIE"/>
    <property type="match status" value="2"/>
</dbReference>
<dbReference type="GO" id="GO:0005524">
    <property type="term" value="F:ATP binding"/>
    <property type="evidence" value="ECO:0007669"/>
    <property type="project" value="UniProtKB-UniRule"/>
</dbReference>
<evidence type="ECO:0000256" key="8">
    <source>
        <dbReference type="ARBA" id="ARBA00023136"/>
    </source>
</evidence>
<reference evidence="13 14" key="1">
    <citation type="submission" date="2017-09" db="EMBL/GenBank/DDBJ databases">
        <title>Bacterial strain isolated from the female urinary microbiota.</title>
        <authorList>
            <person name="Thomas-White K."/>
            <person name="Kumar N."/>
            <person name="Forster S."/>
            <person name="Putonti C."/>
            <person name="Lawley T."/>
            <person name="Wolfe A.J."/>
        </authorList>
    </citation>
    <scope>NUCLEOTIDE SEQUENCE [LARGE SCALE GENOMIC DNA]</scope>
    <source>
        <strain evidence="13 14">UMB0908</strain>
    </source>
</reference>
<dbReference type="InterPro" id="IPR003593">
    <property type="entry name" value="AAA+_ATPase"/>
</dbReference>
<dbReference type="GO" id="GO:0003677">
    <property type="term" value="F:DNA binding"/>
    <property type="evidence" value="ECO:0007669"/>
    <property type="project" value="InterPro"/>
</dbReference>
<feature type="domain" description="FtsK" evidence="12">
    <location>
        <begin position="1078"/>
        <end position="1260"/>
    </location>
</feature>
<keyword evidence="4" id="KW-0677">Repeat</keyword>
<dbReference type="PANTHER" id="PTHR22683:SF1">
    <property type="entry name" value="TYPE VII SECRETION SYSTEM PROTEIN ESSC"/>
    <property type="match status" value="1"/>
</dbReference>
<feature type="region of interest" description="Disordered" evidence="10">
    <location>
        <begin position="734"/>
        <end position="757"/>
    </location>
</feature>
<dbReference type="NCBIfam" id="TIGR03925">
    <property type="entry name" value="T7SS_EccC_b"/>
    <property type="match status" value="1"/>
</dbReference>
<accession>A0A2N6SX71</accession>
<dbReference type="InterPro" id="IPR023837">
    <property type="entry name" value="EccCb-like_Actinobacteria"/>
</dbReference>
<evidence type="ECO:0000256" key="9">
    <source>
        <dbReference type="PROSITE-ProRule" id="PRU00289"/>
    </source>
</evidence>
<evidence type="ECO:0000256" key="6">
    <source>
        <dbReference type="ARBA" id="ARBA00022840"/>
    </source>
</evidence>
<evidence type="ECO:0000256" key="1">
    <source>
        <dbReference type="ARBA" id="ARBA00004651"/>
    </source>
</evidence>
<dbReference type="NCBIfam" id="TIGR03924">
    <property type="entry name" value="T7SS_EccC_a"/>
    <property type="match status" value="1"/>
</dbReference>
<dbReference type="InterPro" id="IPR002543">
    <property type="entry name" value="FtsK_dom"/>
</dbReference>
<dbReference type="PROSITE" id="PS50901">
    <property type="entry name" value="FTSK"/>
    <property type="match status" value="3"/>
</dbReference>
<evidence type="ECO:0000256" key="3">
    <source>
        <dbReference type="ARBA" id="ARBA00022692"/>
    </source>
</evidence>
<keyword evidence="7 11" id="KW-1133">Transmembrane helix</keyword>
<feature type="compositionally biased region" description="Low complexity" evidence="10">
    <location>
        <begin position="22"/>
        <end position="36"/>
    </location>
</feature>
<keyword evidence="8 11" id="KW-0472">Membrane</keyword>
<feature type="transmembrane region" description="Helical" evidence="11">
    <location>
        <begin position="97"/>
        <end position="116"/>
    </location>
</feature>
<dbReference type="InterPro" id="IPR050206">
    <property type="entry name" value="FtsK/SpoIIIE/SftA"/>
</dbReference>
<keyword evidence="2" id="KW-1003">Cell membrane</keyword>
<evidence type="ECO:0000256" key="10">
    <source>
        <dbReference type="SAM" id="MobiDB-lite"/>
    </source>
</evidence>
<feature type="binding site" evidence="9">
    <location>
        <begin position="1095"/>
        <end position="1102"/>
    </location>
    <ligand>
        <name>ATP</name>
        <dbReference type="ChEBI" id="CHEBI:30616"/>
    </ligand>
</feature>
<dbReference type="EMBL" id="PNHF01000024">
    <property type="protein sequence ID" value="PMC61649.1"/>
    <property type="molecule type" value="Genomic_DNA"/>
</dbReference>
<proteinExistence type="predicted"/>
<evidence type="ECO:0000256" key="11">
    <source>
        <dbReference type="SAM" id="Phobius"/>
    </source>
</evidence>
<comment type="subcellular location">
    <subcellularLocation>
        <location evidence="1">Cell membrane</location>
        <topology evidence="1">Multi-pass membrane protein</topology>
    </subcellularLocation>
</comment>